<dbReference type="Proteomes" id="UP000193144">
    <property type="component" value="Unassembled WGS sequence"/>
</dbReference>
<name>A0A1Y1ZB61_9PLEO</name>
<dbReference type="EMBL" id="MCFA01000108">
    <property type="protein sequence ID" value="ORY07522.1"/>
    <property type="molecule type" value="Genomic_DNA"/>
</dbReference>
<reference evidence="1 2" key="1">
    <citation type="submission" date="2016-07" db="EMBL/GenBank/DDBJ databases">
        <title>Pervasive Adenine N6-methylation of Active Genes in Fungi.</title>
        <authorList>
            <consortium name="DOE Joint Genome Institute"/>
            <person name="Mondo S.J."/>
            <person name="Dannebaum R.O."/>
            <person name="Kuo R.C."/>
            <person name="Labutti K."/>
            <person name="Haridas S."/>
            <person name="Kuo A."/>
            <person name="Salamov A."/>
            <person name="Ahrendt S.R."/>
            <person name="Lipzen A."/>
            <person name="Sullivan W."/>
            <person name="Andreopoulos W.B."/>
            <person name="Clum A."/>
            <person name="Lindquist E."/>
            <person name="Daum C."/>
            <person name="Ramamoorthy G.K."/>
            <person name="Gryganskyi A."/>
            <person name="Culley D."/>
            <person name="Magnuson J.K."/>
            <person name="James T.Y."/>
            <person name="O'Malley M.A."/>
            <person name="Stajich J.E."/>
            <person name="Spatafora J.W."/>
            <person name="Visel A."/>
            <person name="Grigoriev I.V."/>
        </authorList>
    </citation>
    <scope>NUCLEOTIDE SEQUENCE [LARGE SCALE GENOMIC DNA]</scope>
    <source>
        <strain evidence="1 2">CBS 115471</strain>
    </source>
</reference>
<dbReference type="AlphaFoldDB" id="A0A1Y1ZB61"/>
<evidence type="ECO:0000313" key="1">
    <source>
        <dbReference type="EMBL" id="ORY07522.1"/>
    </source>
</evidence>
<gene>
    <name evidence="1" type="ORF">BCR34DRAFT_631119</name>
</gene>
<comment type="caution">
    <text evidence="1">The sequence shown here is derived from an EMBL/GenBank/DDBJ whole genome shotgun (WGS) entry which is preliminary data.</text>
</comment>
<evidence type="ECO:0000313" key="2">
    <source>
        <dbReference type="Proteomes" id="UP000193144"/>
    </source>
</evidence>
<proteinExistence type="predicted"/>
<accession>A0A1Y1ZB61</accession>
<organism evidence="1 2">
    <name type="scientific">Clohesyomyces aquaticus</name>
    <dbReference type="NCBI Taxonomy" id="1231657"/>
    <lineage>
        <taxon>Eukaryota</taxon>
        <taxon>Fungi</taxon>
        <taxon>Dikarya</taxon>
        <taxon>Ascomycota</taxon>
        <taxon>Pezizomycotina</taxon>
        <taxon>Dothideomycetes</taxon>
        <taxon>Pleosporomycetidae</taxon>
        <taxon>Pleosporales</taxon>
        <taxon>Lindgomycetaceae</taxon>
        <taxon>Clohesyomyces</taxon>
    </lineage>
</organism>
<sequence>MVAQYTSCSNRRYHAAHSLESAKDGQTGRRTRVHECVCVCGEDSHSKSLGSRRPPRIQQVTTALETVDKTLVRKPTCLGRPPAGSTHLPPSGGLRIGRPALLLDSGTAPRPVRRQALSACMLFDAVPSSGAASIGQAFCAMGQGRCAENFKRR</sequence>
<protein>
    <submittedName>
        <fullName evidence="1">Uncharacterized protein</fullName>
    </submittedName>
</protein>
<keyword evidence="2" id="KW-1185">Reference proteome</keyword>